<protein>
    <submittedName>
        <fullName evidence="1">Uncharacterized protein</fullName>
    </submittedName>
</protein>
<organism evidence="1 2">
    <name type="scientific">Cynara cardunculus var. scolymus</name>
    <name type="common">Globe artichoke</name>
    <name type="synonym">Cynara scolymus</name>
    <dbReference type="NCBI Taxonomy" id="59895"/>
    <lineage>
        <taxon>Eukaryota</taxon>
        <taxon>Viridiplantae</taxon>
        <taxon>Streptophyta</taxon>
        <taxon>Embryophyta</taxon>
        <taxon>Tracheophyta</taxon>
        <taxon>Spermatophyta</taxon>
        <taxon>Magnoliopsida</taxon>
        <taxon>eudicotyledons</taxon>
        <taxon>Gunneridae</taxon>
        <taxon>Pentapetalae</taxon>
        <taxon>asterids</taxon>
        <taxon>campanulids</taxon>
        <taxon>Asterales</taxon>
        <taxon>Asteraceae</taxon>
        <taxon>Carduoideae</taxon>
        <taxon>Cardueae</taxon>
        <taxon>Carduinae</taxon>
        <taxon>Cynara</taxon>
    </lineage>
</organism>
<evidence type="ECO:0000313" key="1">
    <source>
        <dbReference type="EMBL" id="KVH92543.1"/>
    </source>
</evidence>
<name>A0A103XKX8_CYNCS</name>
<reference evidence="1 2" key="1">
    <citation type="journal article" date="2016" name="Sci. Rep.">
        <title>The genome sequence of the outbreeding globe artichoke constructed de novo incorporating a phase-aware low-pass sequencing strategy of F1 progeny.</title>
        <authorList>
            <person name="Scaglione D."/>
            <person name="Reyes-Chin-Wo S."/>
            <person name="Acquadro A."/>
            <person name="Froenicke L."/>
            <person name="Portis E."/>
            <person name="Beitel C."/>
            <person name="Tirone M."/>
            <person name="Mauro R."/>
            <person name="Lo Monaco A."/>
            <person name="Mauromicale G."/>
            <person name="Faccioli P."/>
            <person name="Cattivelli L."/>
            <person name="Rieseberg L."/>
            <person name="Michelmore R."/>
            <person name="Lanteri S."/>
        </authorList>
    </citation>
    <scope>NUCLEOTIDE SEQUENCE [LARGE SCALE GENOMIC DNA]</scope>
    <source>
        <strain evidence="1">2C</strain>
    </source>
</reference>
<dbReference type="EMBL" id="LEKV01004814">
    <property type="protein sequence ID" value="KVH92543.1"/>
    <property type="molecule type" value="Genomic_DNA"/>
</dbReference>
<dbReference type="Gramene" id="KVH92543">
    <property type="protein sequence ID" value="KVH92543"/>
    <property type="gene ID" value="Ccrd_005438"/>
</dbReference>
<evidence type="ECO:0000313" key="2">
    <source>
        <dbReference type="Proteomes" id="UP000243975"/>
    </source>
</evidence>
<sequence>MEKLPYCVQRLREDSTSHPKRSRVLENSLITLMMTMEMKIMNLRKNVPSNSLSLLDFMNLLAPMCSQIRIQHKSQTPTSSRSTNIYSSQSTFAIVDFSFRRKGLFFFRERNEIWWCFSFSIMEEVISTLLVMVSLKKGQDSYQEK</sequence>
<gene>
    <name evidence="1" type="ORF">Ccrd_005438</name>
</gene>
<accession>A0A103XKX8</accession>
<comment type="caution">
    <text evidence="1">The sequence shown here is derived from an EMBL/GenBank/DDBJ whole genome shotgun (WGS) entry which is preliminary data.</text>
</comment>
<dbReference type="AlphaFoldDB" id="A0A103XKX8"/>
<dbReference type="Proteomes" id="UP000243975">
    <property type="component" value="Unassembled WGS sequence"/>
</dbReference>
<keyword evidence="2" id="KW-1185">Reference proteome</keyword>
<proteinExistence type="predicted"/>